<reference evidence="7" key="2">
    <citation type="submission" date="2021-03" db="UniProtKB">
        <authorList>
            <consortium name="EnsemblPlants"/>
        </authorList>
    </citation>
    <scope>IDENTIFICATION</scope>
</reference>
<organism evidence="7 8">
    <name type="scientific">Cannabis sativa</name>
    <name type="common">Hemp</name>
    <name type="synonym">Marijuana</name>
    <dbReference type="NCBI Taxonomy" id="3483"/>
    <lineage>
        <taxon>Eukaryota</taxon>
        <taxon>Viridiplantae</taxon>
        <taxon>Streptophyta</taxon>
        <taxon>Embryophyta</taxon>
        <taxon>Tracheophyta</taxon>
        <taxon>Spermatophyta</taxon>
        <taxon>Magnoliopsida</taxon>
        <taxon>eudicotyledons</taxon>
        <taxon>Gunneridae</taxon>
        <taxon>Pentapetalae</taxon>
        <taxon>rosids</taxon>
        <taxon>fabids</taxon>
        <taxon>Rosales</taxon>
        <taxon>Cannabaceae</taxon>
        <taxon>Cannabis</taxon>
    </lineage>
</organism>
<comment type="subcellular location">
    <subcellularLocation>
        <location evidence="1">Membrane</location>
        <topology evidence="1">Multi-pass membrane protein</topology>
    </subcellularLocation>
</comment>
<evidence type="ECO:0000256" key="3">
    <source>
        <dbReference type="ARBA" id="ARBA00022692"/>
    </source>
</evidence>
<dbReference type="Proteomes" id="UP000596661">
    <property type="component" value="Chromosome 3"/>
</dbReference>
<comment type="similarity">
    <text evidence="2">Belongs to the cornichon family.</text>
</comment>
<feature type="transmembrane region" description="Helical" evidence="6">
    <location>
        <begin position="69"/>
        <end position="88"/>
    </location>
</feature>
<name>A0A803P5R6_CANSA</name>
<dbReference type="GO" id="GO:0016020">
    <property type="term" value="C:membrane"/>
    <property type="evidence" value="ECO:0007669"/>
    <property type="project" value="UniProtKB-SubCell"/>
</dbReference>
<dbReference type="SMART" id="SM01398">
    <property type="entry name" value="Cornichon"/>
    <property type="match status" value="1"/>
</dbReference>
<evidence type="ECO:0000256" key="4">
    <source>
        <dbReference type="ARBA" id="ARBA00022989"/>
    </source>
</evidence>
<dbReference type="AlphaFoldDB" id="A0A803P5R6"/>
<keyword evidence="4 6" id="KW-1133">Transmembrane helix</keyword>
<reference evidence="7" key="1">
    <citation type="submission" date="2018-11" db="EMBL/GenBank/DDBJ databases">
        <authorList>
            <person name="Grassa J C."/>
        </authorList>
    </citation>
    <scope>NUCLEOTIDE SEQUENCE [LARGE SCALE GENOMIC DNA]</scope>
</reference>
<dbReference type="EnsemblPlants" id="evm.model.03.1557">
    <property type="protein sequence ID" value="cds.evm.model.03.1557"/>
    <property type="gene ID" value="evm.TU.03.1557"/>
</dbReference>
<feature type="transmembrane region" description="Helical" evidence="6">
    <location>
        <begin position="132"/>
        <end position="152"/>
    </location>
</feature>
<evidence type="ECO:0000256" key="6">
    <source>
        <dbReference type="SAM" id="Phobius"/>
    </source>
</evidence>
<feature type="transmembrane region" description="Helical" evidence="6">
    <location>
        <begin position="94"/>
        <end position="111"/>
    </location>
</feature>
<protein>
    <submittedName>
        <fullName evidence="7">Uncharacterized protein</fullName>
    </submittedName>
</protein>
<dbReference type="Gramene" id="evm.model.03.1557">
    <property type="protein sequence ID" value="cds.evm.model.03.1557"/>
    <property type="gene ID" value="evm.TU.03.1557"/>
</dbReference>
<keyword evidence="5 6" id="KW-0472">Membrane</keyword>
<evidence type="ECO:0000256" key="2">
    <source>
        <dbReference type="ARBA" id="ARBA00010095"/>
    </source>
</evidence>
<evidence type="ECO:0000313" key="7">
    <source>
        <dbReference type="EnsemblPlants" id="cds.evm.model.03.1557"/>
    </source>
</evidence>
<keyword evidence="8" id="KW-1185">Reference proteome</keyword>
<dbReference type="EMBL" id="UZAU01000320">
    <property type="status" value="NOT_ANNOTATED_CDS"/>
    <property type="molecule type" value="Genomic_DNA"/>
</dbReference>
<dbReference type="InterPro" id="IPR003377">
    <property type="entry name" value="Cornichon"/>
</dbReference>
<proteinExistence type="inferred from homology"/>
<dbReference type="GO" id="GO:0016192">
    <property type="term" value="P:vesicle-mediated transport"/>
    <property type="evidence" value="ECO:0007669"/>
    <property type="project" value="InterPro"/>
</dbReference>
<dbReference type="PANTHER" id="PTHR12290">
    <property type="entry name" value="CORNICHON-RELATED"/>
    <property type="match status" value="1"/>
</dbReference>
<evidence type="ECO:0000256" key="5">
    <source>
        <dbReference type="ARBA" id="ARBA00023136"/>
    </source>
</evidence>
<dbReference type="Pfam" id="PF03311">
    <property type="entry name" value="Cornichon"/>
    <property type="match status" value="1"/>
</dbReference>
<keyword evidence="3 6" id="KW-0812">Transmembrane</keyword>
<evidence type="ECO:0000313" key="8">
    <source>
        <dbReference type="Proteomes" id="UP000596661"/>
    </source>
</evidence>
<evidence type="ECO:0000256" key="1">
    <source>
        <dbReference type="ARBA" id="ARBA00004141"/>
    </source>
</evidence>
<accession>A0A803P5R6</accession>
<sequence length="179" mass="20792">MRRLTRTKESLRMSSDAWSLAWSPPCKPFGMHAQNSLGMHACSRVTRHLVILSDLEADYLNPFESSSRINFLIVPEFIVHGLLCAIFLLTWHWLLFLITLPLACYSAMLFVNKRHLIDVTEVFRALSGEKKFRLIKLGFYLFLLFIIIFRVFNAGKMSLYRTEFGDLDILIFLSRILVS</sequence>